<organism evidence="1">
    <name type="scientific">marine sediment metagenome</name>
    <dbReference type="NCBI Taxonomy" id="412755"/>
    <lineage>
        <taxon>unclassified sequences</taxon>
        <taxon>metagenomes</taxon>
        <taxon>ecological metagenomes</taxon>
    </lineage>
</organism>
<dbReference type="EMBL" id="BART01006817">
    <property type="protein sequence ID" value="GAG70241.1"/>
    <property type="molecule type" value="Genomic_DNA"/>
</dbReference>
<gene>
    <name evidence="1" type="ORF">S01H4_15557</name>
</gene>
<dbReference type="AlphaFoldDB" id="X1BE16"/>
<comment type="caution">
    <text evidence="1">The sequence shown here is derived from an EMBL/GenBank/DDBJ whole genome shotgun (WGS) entry which is preliminary data.</text>
</comment>
<evidence type="ECO:0000313" key="1">
    <source>
        <dbReference type="EMBL" id="GAG70241.1"/>
    </source>
</evidence>
<protein>
    <submittedName>
        <fullName evidence="1">Uncharacterized protein</fullName>
    </submittedName>
</protein>
<accession>X1BE16</accession>
<name>X1BE16_9ZZZZ</name>
<sequence>MNVLSEIYYVDGRQKYLDEKEKGILLSEPVDFNNKDIQDKCHVVKRQNIL</sequence>
<proteinExistence type="predicted"/>
<reference evidence="1" key="1">
    <citation type="journal article" date="2014" name="Front. Microbiol.">
        <title>High frequency of phylogenetically diverse reductive dehalogenase-homologous genes in deep subseafloor sedimentary metagenomes.</title>
        <authorList>
            <person name="Kawai M."/>
            <person name="Futagami T."/>
            <person name="Toyoda A."/>
            <person name="Takaki Y."/>
            <person name="Nishi S."/>
            <person name="Hori S."/>
            <person name="Arai W."/>
            <person name="Tsubouchi T."/>
            <person name="Morono Y."/>
            <person name="Uchiyama I."/>
            <person name="Ito T."/>
            <person name="Fujiyama A."/>
            <person name="Inagaki F."/>
            <person name="Takami H."/>
        </authorList>
    </citation>
    <scope>NUCLEOTIDE SEQUENCE</scope>
    <source>
        <strain evidence="1">Expedition CK06-06</strain>
    </source>
</reference>